<dbReference type="AlphaFoldDB" id="N0B9P9"/>
<protein>
    <submittedName>
        <fullName evidence="3">Outer membrane protein</fullName>
    </submittedName>
</protein>
<accession>N0B9P9</accession>
<dbReference type="Gene3D" id="1.20.1600.10">
    <property type="entry name" value="Outer membrane efflux proteins (OEP)"/>
    <property type="match status" value="1"/>
</dbReference>
<dbReference type="EMBL" id="CP005587">
    <property type="protein sequence ID" value="AGK59748.1"/>
    <property type="molecule type" value="Genomic_DNA"/>
</dbReference>
<dbReference type="InterPro" id="IPR010131">
    <property type="entry name" value="MdtP/NodT-like"/>
</dbReference>
<comment type="similarity">
    <text evidence="1">Belongs to the outer membrane factor (OMF) (TC 1.B.17) family.</text>
</comment>
<evidence type="ECO:0000313" key="4">
    <source>
        <dbReference type="Proteomes" id="UP000005952"/>
    </source>
</evidence>
<keyword evidence="4" id="KW-1185">Reference proteome</keyword>
<name>N0B9P9_9HYPH</name>
<proteinExistence type="inferred from homology"/>
<dbReference type="eggNOG" id="COG1538">
    <property type="taxonomic scope" value="Bacteria"/>
</dbReference>
<evidence type="ECO:0000256" key="1">
    <source>
        <dbReference type="ARBA" id="ARBA00007613"/>
    </source>
</evidence>
<dbReference type="InterPro" id="IPR003423">
    <property type="entry name" value="OMP_efflux"/>
</dbReference>
<reference evidence="3 4" key="1">
    <citation type="journal article" date="2013" name="Genome Announc.">
        <title>Genome sequences for three denitrifying bacterial strains isolated from a uranium- and nitrate-contaminated subsurface environment.</title>
        <authorList>
            <person name="Venkatramanan R."/>
            <person name="Prakash O."/>
            <person name="Woyke T."/>
            <person name="Chain P."/>
            <person name="Goodwin L.A."/>
            <person name="Watson D."/>
            <person name="Brooks S."/>
            <person name="Kostka J.E."/>
            <person name="Green S.J."/>
        </authorList>
    </citation>
    <scope>NUCLEOTIDE SEQUENCE [LARGE SCALE GENOMIC DNA]</scope>
    <source>
        <strain evidence="3 4">1NES1</strain>
    </source>
</reference>
<organism evidence="3 4">
    <name type="scientific">Hyphomicrobium denitrificans 1NES1</name>
    <dbReference type="NCBI Taxonomy" id="670307"/>
    <lineage>
        <taxon>Bacteria</taxon>
        <taxon>Pseudomonadati</taxon>
        <taxon>Pseudomonadota</taxon>
        <taxon>Alphaproteobacteria</taxon>
        <taxon>Hyphomicrobiales</taxon>
        <taxon>Hyphomicrobiaceae</taxon>
        <taxon>Hyphomicrobium</taxon>
    </lineage>
</organism>
<dbReference type="PANTHER" id="PTHR30203">
    <property type="entry name" value="OUTER MEMBRANE CATION EFFLUX PROTEIN"/>
    <property type="match status" value="1"/>
</dbReference>
<dbReference type="OrthoDB" id="9791261at2"/>
<evidence type="ECO:0000313" key="3">
    <source>
        <dbReference type="EMBL" id="AGK59748.1"/>
    </source>
</evidence>
<dbReference type="RefSeq" id="WP_015599763.1">
    <property type="nucleotide sequence ID" value="NC_021172.1"/>
</dbReference>
<dbReference type="SUPFAM" id="SSF56954">
    <property type="entry name" value="Outer membrane efflux proteins (OEP)"/>
    <property type="match status" value="1"/>
</dbReference>
<dbReference type="STRING" id="670307.HYPDE_40398"/>
<feature type="region of interest" description="Disordered" evidence="2">
    <location>
        <begin position="465"/>
        <end position="484"/>
    </location>
</feature>
<gene>
    <name evidence="3" type="ORF">HYPDE_40398</name>
</gene>
<dbReference type="Pfam" id="PF02321">
    <property type="entry name" value="OEP"/>
    <property type="match status" value="1"/>
</dbReference>
<dbReference type="PANTHER" id="PTHR30203:SF24">
    <property type="entry name" value="BLR4935 PROTEIN"/>
    <property type="match status" value="1"/>
</dbReference>
<dbReference type="HOGENOM" id="CLU_012817_14_1_5"/>
<dbReference type="GO" id="GO:0015562">
    <property type="term" value="F:efflux transmembrane transporter activity"/>
    <property type="evidence" value="ECO:0007669"/>
    <property type="project" value="InterPro"/>
</dbReference>
<feature type="compositionally biased region" description="Basic and acidic residues" evidence="2">
    <location>
        <begin position="471"/>
        <end position="484"/>
    </location>
</feature>
<dbReference type="KEGG" id="hdt:HYPDE_40398"/>
<dbReference type="PROSITE" id="PS51257">
    <property type="entry name" value="PROKAR_LIPOPROTEIN"/>
    <property type="match status" value="1"/>
</dbReference>
<dbReference type="Proteomes" id="UP000005952">
    <property type="component" value="Chromosome"/>
</dbReference>
<evidence type="ECO:0000256" key="2">
    <source>
        <dbReference type="SAM" id="MobiDB-lite"/>
    </source>
</evidence>
<sequence>MLLPRQILSICSATALLVGCASYHSEPISPIENAASLDSRTLNDQRLQQFITAELGDNGKVDRPPTWNLSTLTLAAIYYHPDIAIAHAKLVGAEAGVITARQRPNPTFSLTNVFGQAAIAAAAPPAGVAAITIGPTIDFLLETFGKREDRTAQAQHLLSSARWDLALAGWQVRARVRTALLNLWAAQQRLVLTHRQLDLQNQLVRLLEQRLTMGEASSVDVMIVRVARAQITFALSNVEQAQAAARTQLATALGIPVRALDGVGLSLGALDHPPPIPPNPDTSTLRQEALTQRSDVQASLQEYEATQSALQLQIANQYPNITLSPGYNYDFGVNKYVLGLGADSLPIFNQNQGPIAQALASRRQAAATFTALQAEIIGAIDQAAAAYRTATRSLRTGDTLMSQDERRVHEIESQFRAGQVDRVALVTAKLGVAATALSRFDAVVQQRQAIGALEDALQQPLFDPGHWPVVPRHDPRLSHSETSS</sequence>